<dbReference type="InterPro" id="IPR029705">
    <property type="entry name" value="VPS35L"/>
</dbReference>
<comment type="subcellular location">
    <subcellularLocation>
        <location evidence="1">Endosome</location>
    </subcellularLocation>
</comment>
<feature type="compositionally biased region" description="Low complexity" evidence="6">
    <location>
        <begin position="53"/>
        <end position="65"/>
    </location>
</feature>
<comment type="similarity">
    <text evidence="2">Belongs to the VPS35L family.</text>
</comment>
<evidence type="ECO:0000256" key="5">
    <source>
        <dbReference type="ARBA" id="ARBA00022927"/>
    </source>
</evidence>
<keyword evidence="4" id="KW-0967">Endosome</keyword>
<feature type="region of interest" description="Disordered" evidence="6">
    <location>
        <begin position="29"/>
        <end position="71"/>
    </location>
</feature>
<dbReference type="OrthoDB" id="1734063at2759"/>
<sequence>MSKSIPFQWTPRKRDFVLERRFWRSQRDDVTDHPLRPLIGPVTESKSISRKVSSAGSSTNSSTPGTPQPRRNVTAVLADPLGAALDGTDPLSQFAKEELDPLSKIAVEEANWEQPERRKISDSFEDDVLQEWSARKAAILTRFTTSERLSIMTSFLSGGDKVVARPQAVGPPQNAVIEKVKNRLEQLDEFEEGSVKEEGDLTQGEYVARIEQLNSELKQAWNTDQRVKALKIAIQCSKLLADTNVTQFYPSKFVLITDILDIFGQLVHDRLRSKAEGNRVRGKLPVDFTPDMVPEAAKETCRNWFFKIASIRELVPRFYVEIAILRSYSFLTSSEFTQALLRLTRMIRGIGDPLVAAYARCYLCRVGLSITRDRSFIHENLYDFLAAHKQLYSRSVRAELLRQKVDLGSYLTLYTPALDWILQLAAHPGTEQQLLDVLTICKNLNVKSGLVLNSVMVGFKAVYIAARATHFVDLITACDDDGFPQYILFRTLGLCVVAAEPPREQHHTLLNVVWKVVSRLSDVGHYAACAEVWIEFAAKYFGKNEVNAILHDMIRHLTPNRAYEQHYPQLQSVVSILLRNTQDPEILFGMDKFLTFIDMFQKEVVKVEVCKLIMEAYCRQKQDAVRDPVVINGVMFLCRVLHDSVNAMTVDDEKRQIAQLICGFLKSVDFGRDFEQQLGFYVDARAAFTNLDYVHLQLVQSVNRLAVETRKIVGGHHTRKTASFVRACAAYCFISVPSISSVIFRLQLYLLSGQVALSNQCLGQADACFKAALNLIPDFPKTIEVDGKPKSSDFFLATYLSNFMSTLLIVPDPPEQGVLYLTRGLLNCIQTRQWDAAFSKTNLYLQVLCLLAASAQESYPYHIEKVDSNDALYGSDPKFIAEVNRLCGVVVEEIFSQLRAFDDTSNHAKQASLSLELLNRLVSFADLSQPSSFKYAGKLWDLCHRHGKQDSKVVERTVWYLQQRAALPGGEKCKDLLARIHQAS</sequence>
<dbReference type="EMBL" id="CADEPI010000052">
    <property type="protein sequence ID" value="CAB3370416.1"/>
    <property type="molecule type" value="Genomic_DNA"/>
</dbReference>
<evidence type="ECO:0000256" key="6">
    <source>
        <dbReference type="SAM" id="MobiDB-lite"/>
    </source>
</evidence>
<evidence type="ECO:0000256" key="4">
    <source>
        <dbReference type="ARBA" id="ARBA00022753"/>
    </source>
</evidence>
<organism evidence="7 8">
    <name type="scientific">Cloeon dipterum</name>
    <dbReference type="NCBI Taxonomy" id="197152"/>
    <lineage>
        <taxon>Eukaryota</taxon>
        <taxon>Metazoa</taxon>
        <taxon>Ecdysozoa</taxon>
        <taxon>Arthropoda</taxon>
        <taxon>Hexapoda</taxon>
        <taxon>Insecta</taxon>
        <taxon>Pterygota</taxon>
        <taxon>Palaeoptera</taxon>
        <taxon>Ephemeroptera</taxon>
        <taxon>Pisciforma</taxon>
        <taxon>Baetidae</taxon>
        <taxon>Cloeon</taxon>
    </lineage>
</organism>
<dbReference type="GO" id="GO:0032456">
    <property type="term" value="P:endocytic recycling"/>
    <property type="evidence" value="ECO:0007669"/>
    <property type="project" value="InterPro"/>
</dbReference>
<comment type="caution">
    <text evidence="7">The sequence shown here is derived from an EMBL/GenBank/DDBJ whole genome shotgun (WGS) entry which is preliminary data.</text>
</comment>
<dbReference type="PANTHER" id="PTHR13673">
    <property type="entry name" value="ESOPHAGEAL CANCER ASSOCIATED PROTEIN"/>
    <property type="match status" value="1"/>
</dbReference>
<evidence type="ECO:0000256" key="3">
    <source>
        <dbReference type="ARBA" id="ARBA00022448"/>
    </source>
</evidence>
<evidence type="ECO:0008006" key="9">
    <source>
        <dbReference type="Google" id="ProtNLM"/>
    </source>
</evidence>
<evidence type="ECO:0000256" key="2">
    <source>
        <dbReference type="ARBA" id="ARBA00010704"/>
    </source>
</evidence>
<evidence type="ECO:0000313" key="7">
    <source>
        <dbReference type="EMBL" id="CAB3370416.1"/>
    </source>
</evidence>
<gene>
    <name evidence="7" type="ORF">CLODIP_2_CD10700</name>
</gene>
<proteinExistence type="inferred from homology"/>
<keyword evidence="8" id="KW-1185">Reference proteome</keyword>
<name>A0A8S1CQD4_9INSE</name>
<evidence type="ECO:0000313" key="8">
    <source>
        <dbReference type="Proteomes" id="UP000494165"/>
    </source>
</evidence>
<keyword evidence="3" id="KW-0813">Transport</keyword>
<accession>A0A8S1CQD4</accession>
<dbReference type="Proteomes" id="UP000494165">
    <property type="component" value="Unassembled WGS sequence"/>
</dbReference>
<dbReference type="GO" id="GO:0015031">
    <property type="term" value="P:protein transport"/>
    <property type="evidence" value="ECO:0007669"/>
    <property type="project" value="UniProtKB-KW"/>
</dbReference>
<protein>
    <recommendedName>
        <fullName evidence="9">VPS35 endosomal protein-sorting factor-like</fullName>
    </recommendedName>
</protein>
<dbReference type="AlphaFoldDB" id="A0A8S1CQD4"/>
<reference evidence="7 8" key="1">
    <citation type="submission" date="2020-04" db="EMBL/GenBank/DDBJ databases">
        <authorList>
            <person name="Alioto T."/>
            <person name="Alioto T."/>
            <person name="Gomez Garrido J."/>
        </authorList>
    </citation>
    <scope>NUCLEOTIDE SEQUENCE [LARGE SCALE GENOMIC DNA]</scope>
</reference>
<keyword evidence="5" id="KW-0653">Protein transport</keyword>
<dbReference type="GO" id="GO:0005768">
    <property type="term" value="C:endosome"/>
    <property type="evidence" value="ECO:0007669"/>
    <property type="project" value="UniProtKB-SubCell"/>
</dbReference>
<dbReference type="PANTHER" id="PTHR13673:SF0">
    <property type="entry name" value="VPS35 ENDOSOMAL PROTEIN-SORTING FACTOR-LIKE"/>
    <property type="match status" value="1"/>
</dbReference>
<evidence type="ECO:0000256" key="1">
    <source>
        <dbReference type="ARBA" id="ARBA00004177"/>
    </source>
</evidence>